<sequence>MVNLEDKKLSKNKVYLFDYDAENLEERAVSDINECIPYKATKTVTWIDIDQVPPISFLNELQLGFDLHPVVVEDILNINQRPKVEELSDYIFLALKMFSFDKKTNKAVPEQVSIILADNFVITFQQGVKGDNFENIRKLLRQNKSRVRSFGTDYLCYELVNSIISNYFNVLEEFSSYIEKLEKEMIQKPTPLTLNKIYHFKRQILELRKSVWPLRETIHILERSESKLIKDSTKIYLRDIYESLIQIVDVIETYRDILTGMLDVYLSSISNKTNSVMKVLTIITTIFMPISFLAGFFGMNFKYLPGMESLFAPLYIFLLMVIIFLTMLVFFKIKKWI</sequence>
<feature type="transmembrane region" description="Helical" evidence="8">
    <location>
        <begin position="279"/>
        <end position="298"/>
    </location>
</feature>
<dbReference type="InterPro" id="IPR045861">
    <property type="entry name" value="CorA_cytoplasmic_dom"/>
</dbReference>
<keyword evidence="5 8" id="KW-0812">Transmembrane</keyword>
<dbReference type="GO" id="GO:0005886">
    <property type="term" value="C:plasma membrane"/>
    <property type="evidence" value="ECO:0007669"/>
    <property type="project" value="UniProtKB-SubCell"/>
</dbReference>
<dbReference type="Pfam" id="PF01544">
    <property type="entry name" value="CorA"/>
    <property type="match status" value="1"/>
</dbReference>
<evidence type="ECO:0000256" key="3">
    <source>
        <dbReference type="ARBA" id="ARBA00022448"/>
    </source>
</evidence>
<evidence type="ECO:0000256" key="4">
    <source>
        <dbReference type="ARBA" id="ARBA00022475"/>
    </source>
</evidence>
<proteinExistence type="inferred from homology"/>
<keyword evidence="8" id="KW-0406">Ion transport</keyword>
<dbReference type="NCBIfam" id="TIGR00383">
    <property type="entry name" value="corA"/>
    <property type="match status" value="1"/>
</dbReference>
<dbReference type="GO" id="GO:0050897">
    <property type="term" value="F:cobalt ion binding"/>
    <property type="evidence" value="ECO:0007669"/>
    <property type="project" value="TreeGrafter"/>
</dbReference>
<keyword evidence="6 8" id="KW-1133">Transmembrane helix</keyword>
<dbReference type="EMBL" id="MHPP01000025">
    <property type="protein sequence ID" value="OGZ83951.1"/>
    <property type="molecule type" value="Genomic_DNA"/>
</dbReference>
<comment type="caution">
    <text evidence="9">The sequence shown here is derived from an EMBL/GenBank/DDBJ whole genome shotgun (WGS) entry which is preliminary data.</text>
</comment>
<evidence type="ECO:0000256" key="7">
    <source>
        <dbReference type="ARBA" id="ARBA00023136"/>
    </source>
</evidence>
<organism evidence="9 10">
    <name type="scientific">Candidatus Staskawiczbacteria bacterium RIFOXYC1_FULL_38_18</name>
    <dbReference type="NCBI Taxonomy" id="1802229"/>
    <lineage>
        <taxon>Bacteria</taxon>
        <taxon>Candidatus Staskawicziibacteriota</taxon>
    </lineage>
</organism>
<dbReference type="FunFam" id="1.20.58.340:FF:000012">
    <property type="entry name" value="Magnesium transport protein CorA"/>
    <property type="match status" value="1"/>
</dbReference>
<dbReference type="GO" id="GO:0015087">
    <property type="term" value="F:cobalt ion transmembrane transporter activity"/>
    <property type="evidence" value="ECO:0007669"/>
    <property type="project" value="UniProtKB-UniRule"/>
</dbReference>
<evidence type="ECO:0000256" key="5">
    <source>
        <dbReference type="ARBA" id="ARBA00022692"/>
    </source>
</evidence>
<dbReference type="GO" id="GO:0015095">
    <property type="term" value="F:magnesium ion transmembrane transporter activity"/>
    <property type="evidence" value="ECO:0007669"/>
    <property type="project" value="UniProtKB-UniRule"/>
</dbReference>
<reference evidence="9 10" key="1">
    <citation type="journal article" date="2016" name="Nat. Commun.">
        <title>Thousands of microbial genomes shed light on interconnected biogeochemical processes in an aquifer system.</title>
        <authorList>
            <person name="Anantharaman K."/>
            <person name="Brown C.T."/>
            <person name="Hug L.A."/>
            <person name="Sharon I."/>
            <person name="Castelle C.J."/>
            <person name="Probst A.J."/>
            <person name="Thomas B.C."/>
            <person name="Singh A."/>
            <person name="Wilkins M.J."/>
            <person name="Karaoz U."/>
            <person name="Brodie E.L."/>
            <person name="Williams K.H."/>
            <person name="Hubbard S.S."/>
            <person name="Banfield J.F."/>
        </authorList>
    </citation>
    <scope>NUCLEOTIDE SEQUENCE [LARGE SCALE GENOMIC DNA]</scope>
</reference>
<keyword evidence="8" id="KW-0460">Magnesium</keyword>
<dbReference type="AlphaFoldDB" id="A0A1G2JBP6"/>
<evidence type="ECO:0000256" key="6">
    <source>
        <dbReference type="ARBA" id="ARBA00022989"/>
    </source>
</evidence>
<comment type="function">
    <text evidence="8">Mediates influx of magnesium ions.</text>
</comment>
<evidence type="ECO:0000313" key="10">
    <source>
        <dbReference type="Proteomes" id="UP000177751"/>
    </source>
</evidence>
<dbReference type="InterPro" id="IPR004488">
    <property type="entry name" value="Mg/Co-transport_prot_CorA"/>
</dbReference>
<gene>
    <name evidence="8" type="primary">corA</name>
    <name evidence="9" type="ORF">A2401_02910</name>
</gene>
<keyword evidence="4 8" id="KW-1003">Cell membrane</keyword>
<evidence type="ECO:0000256" key="8">
    <source>
        <dbReference type="RuleBase" id="RU362010"/>
    </source>
</evidence>
<dbReference type="CDD" id="cd12828">
    <property type="entry name" value="TmCorA-like_1"/>
    <property type="match status" value="1"/>
</dbReference>
<keyword evidence="3 8" id="KW-0813">Transport</keyword>
<feature type="transmembrane region" description="Helical" evidence="8">
    <location>
        <begin position="310"/>
        <end position="331"/>
    </location>
</feature>
<keyword evidence="7 8" id="KW-0472">Membrane</keyword>
<dbReference type="Gene3D" id="3.30.460.20">
    <property type="entry name" value="CorA soluble domain-like"/>
    <property type="match status" value="1"/>
</dbReference>
<evidence type="ECO:0000313" key="9">
    <source>
        <dbReference type="EMBL" id="OGZ83951.1"/>
    </source>
</evidence>
<comment type="subcellular location">
    <subcellularLocation>
        <location evidence="1">Cell membrane</location>
        <topology evidence="1">Multi-pass membrane protein</topology>
    </subcellularLocation>
    <subcellularLocation>
        <location evidence="8">Membrane</location>
        <topology evidence="8">Multi-pass membrane protein</topology>
    </subcellularLocation>
</comment>
<name>A0A1G2JBP6_9BACT</name>
<dbReference type="Gene3D" id="1.20.58.340">
    <property type="entry name" value="Magnesium transport protein CorA, transmembrane region"/>
    <property type="match status" value="2"/>
</dbReference>
<dbReference type="PANTHER" id="PTHR46494:SF1">
    <property type="entry name" value="CORA FAMILY METAL ION TRANSPORTER (EUROFUNG)"/>
    <property type="match status" value="1"/>
</dbReference>
<dbReference type="STRING" id="1802229.A2401_02910"/>
<accession>A0A1G2JBP6</accession>
<dbReference type="PANTHER" id="PTHR46494">
    <property type="entry name" value="CORA FAMILY METAL ION TRANSPORTER (EUROFUNG)"/>
    <property type="match status" value="1"/>
</dbReference>
<dbReference type="SUPFAM" id="SSF144083">
    <property type="entry name" value="Magnesium transport protein CorA, transmembrane region"/>
    <property type="match status" value="1"/>
</dbReference>
<dbReference type="SUPFAM" id="SSF143865">
    <property type="entry name" value="CorA soluble domain-like"/>
    <property type="match status" value="1"/>
</dbReference>
<comment type="similarity">
    <text evidence="2 8">Belongs to the CorA metal ion transporter (MIT) (TC 1.A.35) family.</text>
</comment>
<dbReference type="Proteomes" id="UP000177751">
    <property type="component" value="Unassembled WGS sequence"/>
</dbReference>
<dbReference type="GO" id="GO:0000287">
    <property type="term" value="F:magnesium ion binding"/>
    <property type="evidence" value="ECO:0007669"/>
    <property type="project" value="TreeGrafter"/>
</dbReference>
<protein>
    <recommendedName>
        <fullName evidence="8">Magnesium transport protein CorA</fullName>
    </recommendedName>
</protein>
<evidence type="ECO:0000256" key="2">
    <source>
        <dbReference type="ARBA" id="ARBA00009765"/>
    </source>
</evidence>
<dbReference type="InterPro" id="IPR045863">
    <property type="entry name" value="CorA_TM1_TM2"/>
</dbReference>
<evidence type="ECO:0000256" key="1">
    <source>
        <dbReference type="ARBA" id="ARBA00004651"/>
    </source>
</evidence>
<dbReference type="InterPro" id="IPR002523">
    <property type="entry name" value="MgTranspt_CorA/ZnTranspt_ZntB"/>
</dbReference>